<feature type="region of interest" description="Disordered" evidence="1">
    <location>
        <begin position="175"/>
        <end position="199"/>
    </location>
</feature>
<keyword evidence="3" id="KW-1185">Reference proteome</keyword>
<name>A0A9P4TRI3_9PLEO</name>
<comment type="caution">
    <text evidence="2">The sequence shown here is derived from an EMBL/GenBank/DDBJ whole genome shotgun (WGS) entry which is preliminary data.</text>
</comment>
<reference evidence="3" key="1">
    <citation type="journal article" date="2020" name="Stud. Mycol.">
        <title>101 Dothideomycetes genomes: A test case for predicting lifestyles and emergence of pathogens.</title>
        <authorList>
            <person name="Haridas S."/>
            <person name="Albert R."/>
            <person name="Binder M."/>
            <person name="Bloem J."/>
            <person name="LaButti K."/>
            <person name="Salamov A."/>
            <person name="Andreopoulos B."/>
            <person name="Baker S."/>
            <person name="Barry K."/>
            <person name="Bills G."/>
            <person name="Bluhm B."/>
            <person name="Cannon C."/>
            <person name="Castanera R."/>
            <person name="Culley D."/>
            <person name="Daum C."/>
            <person name="Ezra D."/>
            <person name="Gonzalez J."/>
            <person name="Henrissat B."/>
            <person name="Kuo A."/>
            <person name="Liang C."/>
            <person name="Lipzen A."/>
            <person name="Lutzoni F."/>
            <person name="Magnuson J."/>
            <person name="Mondo S."/>
            <person name="Nolan M."/>
            <person name="Ohm R."/>
            <person name="Pangilinan J."/>
            <person name="Park H.-J."/>
            <person name="Ramirez L."/>
            <person name="Alfaro M."/>
            <person name="Sun H."/>
            <person name="Tritt A."/>
            <person name="Yoshinaga Y."/>
            <person name="Zwiers L.-H."/>
            <person name="Turgeon B."/>
            <person name="Goodwin S."/>
            <person name="Spatafora J."/>
            <person name="Crous P."/>
            <person name="Grigoriev I."/>
        </authorList>
    </citation>
    <scope>NUCLEOTIDE SEQUENCE [LARGE SCALE GENOMIC DNA]</scope>
    <source>
        <strain evidence="3">CBS 304.66</strain>
    </source>
</reference>
<gene>
    <name evidence="2" type="ORF">CC78DRAFT_138028</name>
</gene>
<evidence type="ECO:0000256" key="1">
    <source>
        <dbReference type="SAM" id="MobiDB-lite"/>
    </source>
</evidence>
<organism evidence="2 3">
    <name type="scientific">Lojkania enalia</name>
    <dbReference type="NCBI Taxonomy" id="147567"/>
    <lineage>
        <taxon>Eukaryota</taxon>
        <taxon>Fungi</taxon>
        <taxon>Dikarya</taxon>
        <taxon>Ascomycota</taxon>
        <taxon>Pezizomycotina</taxon>
        <taxon>Dothideomycetes</taxon>
        <taxon>Pleosporomycetidae</taxon>
        <taxon>Pleosporales</taxon>
        <taxon>Pleosporales incertae sedis</taxon>
        <taxon>Lojkania</taxon>
    </lineage>
</organism>
<dbReference type="AlphaFoldDB" id="A0A9P4TRI3"/>
<dbReference type="Proteomes" id="UP000800093">
    <property type="component" value="Unassembled WGS sequence"/>
</dbReference>
<evidence type="ECO:0000313" key="3">
    <source>
        <dbReference type="Proteomes" id="UP000800093"/>
    </source>
</evidence>
<feature type="compositionally biased region" description="Acidic residues" evidence="1">
    <location>
        <begin position="185"/>
        <end position="194"/>
    </location>
</feature>
<dbReference type="EMBL" id="ML986579">
    <property type="protein sequence ID" value="KAF2270638.1"/>
    <property type="molecule type" value="Genomic_DNA"/>
</dbReference>
<proteinExistence type="predicted"/>
<protein>
    <submittedName>
        <fullName evidence="2">Uncharacterized protein</fullName>
    </submittedName>
</protein>
<evidence type="ECO:0000313" key="2">
    <source>
        <dbReference type="EMBL" id="KAF2270638.1"/>
    </source>
</evidence>
<accession>A0A9P4TRI3</accession>
<sequence length="317" mass="35380">MLVTPKEAPEPDIPATPELLVGLEPPVALEILTGPEMQPALEFSHKFKRCLQKRESVADCDPEPKSPPIHEGPHIPVATSLYDQPFDPDLSFEDYKKLLGKHPSRRRDAKLTFARKAVILYLQLLGDGVIRDNVTSLAEIVDLFGLLQADITEIISSPLFQWLLRESYSIASAPEEGMENASGGNEEEVTESSDEVTNPVSPEEHAKLLNTPQPPIYPYDWESGKRHVSSGRLRGRRLFLRSDIEDVFGDSEASDLLEDFEPGLKNFLEIFVEGHPDEDINDSYIDPHADENALLPWGGSEVENEETIDVLDDFVGE</sequence>